<feature type="transmembrane region" description="Helical" evidence="11">
    <location>
        <begin position="237"/>
        <end position="259"/>
    </location>
</feature>
<feature type="transmembrane region" description="Helical" evidence="11">
    <location>
        <begin position="147"/>
        <end position="166"/>
    </location>
</feature>
<evidence type="ECO:0000259" key="13">
    <source>
        <dbReference type="Pfam" id="PF01694"/>
    </source>
</evidence>
<comment type="catalytic activity">
    <reaction evidence="1 11">
        <text>Cleaves type-1 transmembrane domains using a catalytic dyad composed of serine and histidine that are contributed by different transmembrane domains.</text>
        <dbReference type="EC" id="3.4.21.105"/>
    </reaction>
</comment>
<evidence type="ECO:0000313" key="14">
    <source>
        <dbReference type="EMBL" id="CAE0464201.1"/>
    </source>
</evidence>
<dbReference type="Pfam" id="PF01694">
    <property type="entry name" value="Rhomboid"/>
    <property type="match status" value="1"/>
</dbReference>
<dbReference type="InterPro" id="IPR035952">
    <property type="entry name" value="Rhomboid-like_sf"/>
</dbReference>
<comment type="similarity">
    <text evidence="3 11">Belongs to the peptidase S54 family.</text>
</comment>
<feature type="transmembrane region" description="Helical" evidence="11">
    <location>
        <begin position="330"/>
        <end position="351"/>
    </location>
</feature>
<comment type="subcellular location">
    <subcellularLocation>
        <location evidence="2 11">Membrane</location>
        <topology evidence="2 11">Multi-pass membrane protein</topology>
    </subcellularLocation>
</comment>
<evidence type="ECO:0000256" key="5">
    <source>
        <dbReference type="ARBA" id="ARBA00022670"/>
    </source>
</evidence>
<evidence type="ECO:0000256" key="1">
    <source>
        <dbReference type="ARBA" id="ARBA00000156"/>
    </source>
</evidence>
<evidence type="ECO:0000313" key="15">
    <source>
        <dbReference type="EMBL" id="CAE0464202.1"/>
    </source>
</evidence>
<keyword evidence="9 11" id="KW-1133">Transmembrane helix</keyword>
<evidence type="ECO:0000256" key="10">
    <source>
        <dbReference type="ARBA" id="ARBA00023136"/>
    </source>
</evidence>
<reference evidence="14" key="1">
    <citation type="submission" date="2021-01" db="EMBL/GenBank/DDBJ databases">
        <authorList>
            <person name="Corre E."/>
            <person name="Pelletier E."/>
            <person name="Niang G."/>
            <person name="Scheremetjew M."/>
            <person name="Finn R."/>
            <person name="Kale V."/>
            <person name="Holt S."/>
            <person name="Cochrane G."/>
            <person name="Meng A."/>
            <person name="Brown T."/>
            <person name="Cohen L."/>
        </authorList>
    </citation>
    <scope>NUCLEOTIDE SEQUENCE</scope>
    <source>
        <strain evidence="14">MM31A-1</strain>
    </source>
</reference>
<keyword evidence="8 11" id="KW-0720">Serine protease</keyword>
<gene>
    <name evidence="14" type="ORF">CDEB00056_LOCUS9042</name>
    <name evidence="15" type="ORF">CDEB00056_LOCUS9043</name>
</gene>
<evidence type="ECO:0000256" key="3">
    <source>
        <dbReference type="ARBA" id="ARBA00009045"/>
    </source>
</evidence>
<evidence type="ECO:0000256" key="6">
    <source>
        <dbReference type="ARBA" id="ARBA00022692"/>
    </source>
</evidence>
<protein>
    <recommendedName>
        <fullName evidence="4">rhomboid protease</fullName>
        <ecNumber evidence="4">3.4.21.105</ecNumber>
    </recommendedName>
</protein>
<feature type="transmembrane region" description="Helical" evidence="11">
    <location>
        <begin position="358"/>
        <end position="380"/>
    </location>
</feature>
<feature type="transmembrane region" description="Helical" evidence="11">
    <location>
        <begin position="303"/>
        <end position="324"/>
    </location>
</feature>
<sequence length="422" mass="46140">MPLRNPFKKKRGDAANGIPIEDVNEGNPMGYDQHVASASARANNAVTGGQGRLFEPLNISQSNASSEDNFKNNPSTPSTIASPTDSEGRGTRSSNMKSFDIEKNGKEIETQYMDGGDPVDSDAVTVNEDYNLMIDGKPVYVVKQKRGYLSIGFSVAQVIILIAMMIQCSVAPMSINPMVGPYPDALSYWGGKNSWDILYEHEYWRLFSPIMLHAGIFHLICNVAVQLDTGAFFEREWGSLIWLTVYLGSAAAGSILSVIVTPNSIGVGSSGSVCGLFGAKIAEALCRSRESKKNSQKELSHAILCEQFGSTLCSVILILVFSFIPYVDWAAHMGGLMGGFVVGLMIFSLKVKTFRWKIGLFAFGFLFALIGFSTGVLHMIQETKAGVAQEMEDVCGYYMNYFPDYECNCMLGRHQEQDGGDE</sequence>
<keyword evidence="6 11" id="KW-0812">Transmembrane</keyword>
<dbReference type="EMBL" id="HBIO01011618">
    <property type="protein sequence ID" value="CAE0464202.1"/>
    <property type="molecule type" value="Transcribed_RNA"/>
</dbReference>
<dbReference type="AlphaFoldDB" id="A0A6S8U9F0"/>
<evidence type="ECO:0000256" key="12">
    <source>
        <dbReference type="SAM" id="MobiDB-lite"/>
    </source>
</evidence>
<dbReference type="PANTHER" id="PTHR22936">
    <property type="entry name" value="RHOMBOID-RELATED"/>
    <property type="match status" value="1"/>
</dbReference>
<keyword evidence="7 11" id="KW-0378">Hydrolase</keyword>
<dbReference type="PANTHER" id="PTHR22936:SF69">
    <property type="entry name" value="RHOMBOID-LIKE PROTEIN"/>
    <property type="match status" value="1"/>
</dbReference>
<dbReference type="GO" id="GO:0004252">
    <property type="term" value="F:serine-type endopeptidase activity"/>
    <property type="evidence" value="ECO:0007669"/>
    <property type="project" value="InterPro"/>
</dbReference>
<dbReference type="GO" id="GO:0016020">
    <property type="term" value="C:membrane"/>
    <property type="evidence" value="ECO:0007669"/>
    <property type="project" value="UniProtKB-SubCell"/>
</dbReference>
<feature type="domain" description="Peptidase S54 rhomboid" evidence="13">
    <location>
        <begin position="201"/>
        <end position="347"/>
    </location>
</feature>
<feature type="compositionally biased region" description="Basic residues" evidence="12">
    <location>
        <begin position="1"/>
        <end position="11"/>
    </location>
</feature>
<feature type="transmembrane region" description="Helical" evidence="11">
    <location>
        <begin position="265"/>
        <end position="282"/>
    </location>
</feature>
<dbReference type="EMBL" id="HBIO01011617">
    <property type="protein sequence ID" value="CAE0464201.1"/>
    <property type="molecule type" value="Transcribed_RNA"/>
</dbReference>
<feature type="transmembrane region" description="Helical" evidence="11">
    <location>
        <begin position="203"/>
        <end position="225"/>
    </location>
</feature>
<keyword evidence="10 11" id="KW-0472">Membrane</keyword>
<feature type="region of interest" description="Disordered" evidence="12">
    <location>
        <begin position="1"/>
        <end position="32"/>
    </location>
</feature>
<dbReference type="EC" id="3.4.21.105" evidence="4"/>
<feature type="region of interest" description="Disordered" evidence="12">
    <location>
        <begin position="62"/>
        <end position="102"/>
    </location>
</feature>
<dbReference type="Gene3D" id="1.20.1540.10">
    <property type="entry name" value="Rhomboid-like"/>
    <property type="match status" value="1"/>
</dbReference>
<dbReference type="InterPro" id="IPR002610">
    <property type="entry name" value="Peptidase_S54_rhomboid-like"/>
</dbReference>
<dbReference type="InterPro" id="IPR022764">
    <property type="entry name" value="Peptidase_S54_rhomboid_dom"/>
</dbReference>
<proteinExistence type="inferred from homology"/>
<organism evidence="14">
    <name type="scientific">Chaetoceros debilis</name>
    <dbReference type="NCBI Taxonomy" id="122233"/>
    <lineage>
        <taxon>Eukaryota</taxon>
        <taxon>Sar</taxon>
        <taxon>Stramenopiles</taxon>
        <taxon>Ochrophyta</taxon>
        <taxon>Bacillariophyta</taxon>
        <taxon>Coscinodiscophyceae</taxon>
        <taxon>Chaetocerotophycidae</taxon>
        <taxon>Chaetocerotales</taxon>
        <taxon>Chaetocerotaceae</taxon>
        <taxon>Chaetoceros</taxon>
    </lineage>
</organism>
<dbReference type="GO" id="GO:0006508">
    <property type="term" value="P:proteolysis"/>
    <property type="evidence" value="ECO:0007669"/>
    <property type="project" value="UniProtKB-KW"/>
</dbReference>
<comment type="function">
    <text evidence="11">Serine protease involved in intramembrane proteolysis.</text>
</comment>
<dbReference type="SUPFAM" id="SSF144091">
    <property type="entry name" value="Rhomboid-like"/>
    <property type="match status" value="1"/>
</dbReference>
<evidence type="ECO:0000256" key="8">
    <source>
        <dbReference type="ARBA" id="ARBA00022825"/>
    </source>
</evidence>
<keyword evidence="5 11" id="KW-0645">Protease</keyword>
<evidence type="ECO:0000256" key="9">
    <source>
        <dbReference type="ARBA" id="ARBA00022989"/>
    </source>
</evidence>
<name>A0A6S8U9F0_9STRA</name>
<feature type="compositionally biased region" description="Polar residues" evidence="12">
    <location>
        <begin position="62"/>
        <end position="97"/>
    </location>
</feature>
<evidence type="ECO:0000256" key="11">
    <source>
        <dbReference type="RuleBase" id="RU362115"/>
    </source>
</evidence>
<evidence type="ECO:0000256" key="4">
    <source>
        <dbReference type="ARBA" id="ARBA00013039"/>
    </source>
</evidence>
<accession>A0A6S8U9F0</accession>
<evidence type="ECO:0000256" key="7">
    <source>
        <dbReference type="ARBA" id="ARBA00022801"/>
    </source>
</evidence>
<evidence type="ECO:0000256" key="2">
    <source>
        <dbReference type="ARBA" id="ARBA00004141"/>
    </source>
</evidence>